<accession>A0ABQ9I9U4</accession>
<evidence type="ECO:0000256" key="2">
    <source>
        <dbReference type="SAM" id="MobiDB-lite"/>
    </source>
</evidence>
<dbReference type="InterPro" id="IPR009057">
    <property type="entry name" value="Homeodomain-like_sf"/>
</dbReference>
<feature type="domain" description="HTH psq-type" evidence="3">
    <location>
        <begin position="30"/>
        <end position="68"/>
    </location>
</feature>
<dbReference type="EMBL" id="JARBHB010000002">
    <property type="protein sequence ID" value="KAJ8893428.1"/>
    <property type="molecule type" value="Genomic_DNA"/>
</dbReference>
<comment type="caution">
    <text evidence="4">The sequence shown here is derived from an EMBL/GenBank/DDBJ whole genome shotgun (WGS) entry which is preliminary data.</text>
</comment>
<feature type="compositionally biased region" description="Basic and acidic residues" evidence="2">
    <location>
        <begin position="210"/>
        <end position="239"/>
    </location>
</feature>
<feature type="compositionally biased region" description="Basic and acidic residues" evidence="2">
    <location>
        <begin position="159"/>
        <end position="188"/>
    </location>
</feature>
<feature type="compositionally biased region" description="Polar residues" evidence="2">
    <location>
        <begin position="244"/>
        <end position="257"/>
    </location>
</feature>
<feature type="region of interest" description="Disordered" evidence="2">
    <location>
        <begin position="144"/>
        <end position="257"/>
    </location>
</feature>
<dbReference type="Gene3D" id="1.10.10.60">
    <property type="entry name" value="Homeodomain-like"/>
    <property type="match status" value="1"/>
</dbReference>
<evidence type="ECO:0000313" key="5">
    <source>
        <dbReference type="Proteomes" id="UP001159363"/>
    </source>
</evidence>
<evidence type="ECO:0000256" key="1">
    <source>
        <dbReference type="ARBA" id="ARBA00004123"/>
    </source>
</evidence>
<dbReference type="Proteomes" id="UP001159363">
    <property type="component" value="Chromosome 2"/>
</dbReference>
<organism evidence="4 5">
    <name type="scientific">Dryococelus australis</name>
    <dbReference type="NCBI Taxonomy" id="614101"/>
    <lineage>
        <taxon>Eukaryota</taxon>
        <taxon>Metazoa</taxon>
        <taxon>Ecdysozoa</taxon>
        <taxon>Arthropoda</taxon>
        <taxon>Hexapoda</taxon>
        <taxon>Insecta</taxon>
        <taxon>Pterygota</taxon>
        <taxon>Neoptera</taxon>
        <taxon>Polyneoptera</taxon>
        <taxon>Phasmatodea</taxon>
        <taxon>Verophasmatodea</taxon>
        <taxon>Anareolatae</taxon>
        <taxon>Phasmatidae</taxon>
        <taxon>Eurycanthinae</taxon>
        <taxon>Dryococelus</taxon>
    </lineage>
</organism>
<dbReference type="InterPro" id="IPR007889">
    <property type="entry name" value="HTH_Psq"/>
</dbReference>
<sequence length="257" mass="28956">MCPTFQVDMASRKATVIEEKQVKPKWAECTEEQLQEAMGSVNNGTLSVNKAATVFHIPRRALRNHLENGSTSFECFWDNELLLAYDIKKAFRLNRSTLGPILNQVWARSVTAANIVSVFRTMGMNIFVPHKILDQAFAASAVTEMPQEHGKRKTNTKGTGERKDTAPRLRKMARLDSNHEVQDKRESLDEFGNPSTSGMNGKRKTNTKGTGERKDTAPRLRKMARLDSNHEVQDKRESLDEFGNPSTSGMNVTKDSW</sequence>
<keyword evidence="5" id="KW-1185">Reference proteome</keyword>
<dbReference type="SUPFAM" id="SSF46689">
    <property type="entry name" value="Homeodomain-like"/>
    <property type="match status" value="1"/>
</dbReference>
<proteinExistence type="predicted"/>
<comment type="subcellular location">
    <subcellularLocation>
        <location evidence="1">Nucleus</location>
    </subcellularLocation>
</comment>
<evidence type="ECO:0000313" key="4">
    <source>
        <dbReference type="EMBL" id="KAJ8893428.1"/>
    </source>
</evidence>
<name>A0ABQ9I9U4_9NEOP</name>
<dbReference type="Pfam" id="PF05225">
    <property type="entry name" value="HTH_psq"/>
    <property type="match status" value="1"/>
</dbReference>
<reference evidence="4 5" key="1">
    <citation type="submission" date="2023-02" db="EMBL/GenBank/DDBJ databases">
        <title>LHISI_Scaffold_Assembly.</title>
        <authorList>
            <person name="Stuart O.P."/>
            <person name="Cleave R."/>
            <person name="Magrath M.J.L."/>
            <person name="Mikheyev A.S."/>
        </authorList>
    </citation>
    <scope>NUCLEOTIDE SEQUENCE [LARGE SCALE GENOMIC DNA]</scope>
    <source>
        <strain evidence="4">Daus_M_001</strain>
        <tissue evidence="4">Leg muscle</tissue>
    </source>
</reference>
<evidence type="ECO:0000259" key="3">
    <source>
        <dbReference type="Pfam" id="PF05225"/>
    </source>
</evidence>
<gene>
    <name evidence="4" type="ORF">PR048_006026</name>
</gene>
<protein>
    <recommendedName>
        <fullName evidence="3">HTH psq-type domain-containing protein</fullName>
    </recommendedName>
</protein>